<gene>
    <name evidence="3" type="ORF">B296_00011851</name>
</gene>
<dbReference type="Proteomes" id="UP000287651">
    <property type="component" value="Unassembled WGS sequence"/>
</dbReference>
<feature type="region of interest" description="Disordered" evidence="1">
    <location>
        <begin position="52"/>
        <end position="78"/>
    </location>
</feature>
<protein>
    <recommendedName>
        <fullName evidence="5">Transmembrane protein</fullName>
    </recommendedName>
</protein>
<evidence type="ECO:0000313" key="4">
    <source>
        <dbReference type="Proteomes" id="UP000287651"/>
    </source>
</evidence>
<organism evidence="3 4">
    <name type="scientific">Ensete ventricosum</name>
    <name type="common">Abyssinian banana</name>
    <name type="synonym">Musa ensete</name>
    <dbReference type="NCBI Taxonomy" id="4639"/>
    <lineage>
        <taxon>Eukaryota</taxon>
        <taxon>Viridiplantae</taxon>
        <taxon>Streptophyta</taxon>
        <taxon>Embryophyta</taxon>
        <taxon>Tracheophyta</taxon>
        <taxon>Spermatophyta</taxon>
        <taxon>Magnoliopsida</taxon>
        <taxon>Liliopsida</taxon>
        <taxon>Zingiberales</taxon>
        <taxon>Musaceae</taxon>
        <taxon>Ensete</taxon>
    </lineage>
</organism>
<evidence type="ECO:0008006" key="5">
    <source>
        <dbReference type="Google" id="ProtNLM"/>
    </source>
</evidence>
<name>A0A427B9M8_ENSVE</name>
<sequence>MTLSSHHFTSSHFLILYSLMIVILYKYEFAFHDDDIFSFSHYPRAIGLGVGSDHHASTDKLRKVPHPRGVGELMEPIPVKEPPTLHSIGAFSASPKFSVLFEKKRG</sequence>
<accession>A0A427B9M8</accession>
<proteinExistence type="predicted"/>
<keyword evidence="2" id="KW-1133">Transmembrane helix</keyword>
<dbReference type="AlphaFoldDB" id="A0A427B9M8"/>
<evidence type="ECO:0000256" key="2">
    <source>
        <dbReference type="SAM" id="Phobius"/>
    </source>
</evidence>
<reference evidence="3 4" key="1">
    <citation type="journal article" date="2014" name="Agronomy (Basel)">
        <title>A Draft Genome Sequence for Ensete ventricosum, the Drought-Tolerant Tree Against Hunger.</title>
        <authorList>
            <person name="Harrison J."/>
            <person name="Moore K.A."/>
            <person name="Paszkiewicz K."/>
            <person name="Jones T."/>
            <person name="Grant M."/>
            <person name="Ambacheew D."/>
            <person name="Muzemil S."/>
            <person name="Studholme D.J."/>
        </authorList>
    </citation>
    <scope>NUCLEOTIDE SEQUENCE [LARGE SCALE GENOMIC DNA]</scope>
</reference>
<dbReference type="EMBL" id="AMZH03000172">
    <property type="protein sequence ID" value="RRT85133.1"/>
    <property type="molecule type" value="Genomic_DNA"/>
</dbReference>
<keyword evidence="2" id="KW-0812">Transmembrane</keyword>
<keyword evidence="2" id="KW-0472">Membrane</keyword>
<evidence type="ECO:0000256" key="1">
    <source>
        <dbReference type="SAM" id="MobiDB-lite"/>
    </source>
</evidence>
<comment type="caution">
    <text evidence="3">The sequence shown here is derived from an EMBL/GenBank/DDBJ whole genome shotgun (WGS) entry which is preliminary data.</text>
</comment>
<feature type="compositionally biased region" description="Basic and acidic residues" evidence="1">
    <location>
        <begin position="52"/>
        <end position="62"/>
    </location>
</feature>
<feature type="transmembrane region" description="Helical" evidence="2">
    <location>
        <begin position="6"/>
        <end position="25"/>
    </location>
</feature>
<evidence type="ECO:0000313" key="3">
    <source>
        <dbReference type="EMBL" id="RRT85133.1"/>
    </source>
</evidence>